<gene>
    <name evidence="1" type="ORF">STRIP9103_09471</name>
</gene>
<dbReference type="Proteomes" id="UP000010411">
    <property type="component" value="Unassembled WGS sequence"/>
</dbReference>
<proteinExistence type="predicted"/>
<accession>L1KHZ6</accession>
<keyword evidence="2" id="KW-1185">Reference proteome</keyword>
<evidence type="ECO:0000313" key="1">
    <source>
        <dbReference type="EMBL" id="EKX60174.1"/>
    </source>
</evidence>
<evidence type="ECO:0000313" key="2">
    <source>
        <dbReference type="Proteomes" id="UP000010411"/>
    </source>
</evidence>
<sequence>MTVILPATTDNGPKTLAAYGLRRSVVVRHHRCPPRHVRPFSGAQPADIGAALRLGRQVVLGQVGVRLERAAPLR</sequence>
<reference evidence="1 2" key="1">
    <citation type="submission" date="2012-11" db="EMBL/GenBank/DDBJ databases">
        <authorList>
            <person name="Huguet-Tapia J.C."/>
            <person name="Durkin A.S."/>
            <person name="Pettis G.S."/>
            <person name="Badger J.H."/>
        </authorList>
    </citation>
    <scope>NUCLEOTIDE SEQUENCE [LARGE SCALE GENOMIC DNA]</scope>
    <source>
        <strain evidence="1 2">91-03</strain>
    </source>
</reference>
<dbReference type="EMBL" id="AEJC01000671">
    <property type="protein sequence ID" value="EKX60174.1"/>
    <property type="molecule type" value="Genomic_DNA"/>
</dbReference>
<dbReference type="AlphaFoldDB" id="L1KHZ6"/>
<name>L1KHZ6_9ACTN</name>
<protein>
    <submittedName>
        <fullName evidence="1">Uncharacterized protein</fullName>
    </submittedName>
</protein>
<comment type="caution">
    <text evidence="1">The sequence shown here is derived from an EMBL/GenBank/DDBJ whole genome shotgun (WGS) entry which is preliminary data.</text>
</comment>
<organism evidence="1 2">
    <name type="scientific">Streptomyces ipomoeae 91-03</name>
    <dbReference type="NCBI Taxonomy" id="698759"/>
    <lineage>
        <taxon>Bacteria</taxon>
        <taxon>Bacillati</taxon>
        <taxon>Actinomycetota</taxon>
        <taxon>Actinomycetes</taxon>
        <taxon>Kitasatosporales</taxon>
        <taxon>Streptomycetaceae</taxon>
        <taxon>Streptomyces</taxon>
    </lineage>
</organism>